<accession>A0A8J4FJY7</accession>
<dbReference type="AlphaFoldDB" id="A0A8J4FJY7"/>
<gene>
    <name evidence="2" type="ORF">Vretifemale_5055</name>
</gene>
<comment type="caution">
    <text evidence="2">The sequence shown here is derived from an EMBL/GenBank/DDBJ whole genome shotgun (WGS) entry which is preliminary data.</text>
</comment>
<evidence type="ECO:0000313" key="2">
    <source>
        <dbReference type="EMBL" id="GIL75222.1"/>
    </source>
</evidence>
<sequence>MFFHHFAAVTVKVDRGAAPAWAGHRKLLNPTVSALLNDKVFGNALLLRVSKLVGGESAHQAGVTLRFGLMQYIAVSYAGEEATRFDNVHLVMWTAYIMKVFLLGVLGHAFVVLFSPASICMPTALMTGGAAYAPYAGWACGRRSERGA</sequence>
<keyword evidence="3" id="KW-1185">Reference proteome</keyword>
<keyword evidence="1" id="KW-0472">Membrane</keyword>
<dbReference type="EMBL" id="BNCP01000007">
    <property type="protein sequence ID" value="GIL75222.1"/>
    <property type="molecule type" value="Genomic_DNA"/>
</dbReference>
<keyword evidence="1" id="KW-1133">Transmembrane helix</keyword>
<keyword evidence="1" id="KW-0812">Transmembrane</keyword>
<dbReference type="Proteomes" id="UP000747110">
    <property type="component" value="Unassembled WGS sequence"/>
</dbReference>
<reference evidence="2" key="1">
    <citation type="journal article" date="2021" name="Proc. Natl. Acad. Sci. U.S.A.">
        <title>Three genomes in the algal genus Volvox reveal the fate of a haploid sex-determining region after a transition to homothallism.</title>
        <authorList>
            <person name="Yamamoto K."/>
            <person name="Hamaji T."/>
            <person name="Kawai-Toyooka H."/>
            <person name="Matsuzaki R."/>
            <person name="Takahashi F."/>
            <person name="Nishimura Y."/>
            <person name="Kawachi M."/>
            <person name="Noguchi H."/>
            <person name="Minakuchi Y."/>
            <person name="Umen J.G."/>
            <person name="Toyoda A."/>
            <person name="Nozaki H."/>
        </authorList>
    </citation>
    <scope>NUCLEOTIDE SEQUENCE</scope>
    <source>
        <strain evidence="2">NIES-3786</strain>
    </source>
</reference>
<protein>
    <submittedName>
        <fullName evidence="2">Uncharacterized protein</fullName>
    </submittedName>
</protein>
<dbReference type="OrthoDB" id="549412at2759"/>
<evidence type="ECO:0000256" key="1">
    <source>
        <dbReference type="SAM" id="Phobius"/>
    </source>
</evidence>
<organism evidence="2 3">
    <name type="scientific">Volvox reticuliferus</name>
    <dbReference type="NCBI Taxonomy" id="1737510"/>
    <lineage>
        <taxon>Eukaryota</taxon>
        <taxon>Viridiplantae</taxon>
        <taxon>Chlorophyta</taxon>
        <taxon>core chlorophytes</taxon>
        <taxon>Chlorophyceae</taxon>
        <taxon>CS clade</taxon>
        <taxon>Chlamydomonadales</taxon>
        <taxon>Volvocaceae</taxon>
        <taxon>Volvox</taxon>
    </lineage>
</organism>
<feature type="transmembrane region" description="Helical" evidence="1">
    <location>
        <begin position="93"/>
        <end position="114"/>
    </location>
</feature>
<name>A0A8J4FJY7_9CHLO</name>
<evidence type="ECO:0000313" key="3">
    <source>
        <dbReference type="Proteomes" id="UP000747110"/>
    </source>
</evidence>
<proteinExistence type="predicted"/>